<dbReference type="InterPro" id="IPR027417">
    <property type="entry name" value="P-loop_NTPase"/>
</dbReference>
<keyword evidence="2" id="KW-1185">Reference proteome</keyword>
<dbReference type="InterPro" id="IPR048444">
    <property type="entry name" value="DNMK"/>
</dbReference>
<organism evidence="1 2">
    <name type="scientific">Arthrobacter phage TforTroy</name>
    <dbReference type="NCBI Taxonomy" id="3118973"/>
    <lineage>
        <taxon>Viruses</taxon>
        <taxon>Duplodnaviria</taxon>
        <taxon>Heunggongvirae</taxon>
        <taxon>Uroviricota</taxon>
        <taxon>Caudoviricetes</taxon>
        <taxon>Casidaviridae</taxon>
        <taxon>Yangvirus</taxon>
        <taxon>Yangvirus tfortroy</taxon>
    </lineage>
</organism>
<gene>
    <name evidence="1" type="primary">25</name>
    <name evidence="1" type="ORF">SEA_TFORTROY_25</name>
</gene>
<dbReference type="Pfam" id="PF21448">
    <property type="entry name" value="DNMK"/>
    <property type="match status" value="1"/>
</dbReference>
<dbReference type="Proteomes" id="UP001348773">
    <property type="component" value="Segment"/>
</dbReference>
<dbReference type="Gene3D" id="3.40.50.300">
    <property type="entry name" value="P-loop containing nucleotide triphosphate hydrolases"/>
    <property type="match status" value="1"/>
</dbReference>
<evidence type="ECO:0000313" key="2">
    <source>
        <dbReference type="Proteomes" id="UP001348773"/>
    </source>
</evidence>
<dbReference type="GO" id="GO:0016301">
    <property type="term" value="F:kinase activity"/>
    <property type="evidence" value="ECO:0007669"/>
    <property type="project" value="UniProtKB-KW"/>
</dbReference>
<proteinExistence type="predicted"/>
<keyword evidence="1" id="KW-0808">Transferase</keyword>
<evidence type="ECO:0000313" key="1">
    <source>
        <dbReference type="EMBL" id="WVX88013.1"/>
    </source>
</evidence>
<dbReference type="SUPFAM" id="SSF52540">
    <property type="entry name" value="P-loop containing nucleoside triphosphate hydrolases"/>
    <property type="match status" value="1"/>
</dbReference>
<keyword evidence="1" id="KW-0418">Kinase</keyword>
<dbReference type="EMBL" id="PP208923">
    <property type="protein sequence ID" value="WVX88013.1"/>
    <property type="molecule type" value="Genomic_DNA"/>
</dbReference>
<protein>
    <submittedName>
        <fullName evidence="1">Deoxynucleoside monophosphate kinase</fullName>
    </submittedName>
</protein>
<reference evidence="1 2" key="1">
    <citation type="submission" date="2024-01" db="EMBL/GenBank/DDBJ databases">
        <authorList>
            <person name="Hatashita A.H."/>
            <person name="Torres-Espinosa M.A."/>
            <person name="Pham B."/>
            <person name="Scavetti A.M."/>
            <person name="West-Szucs J."/>
            <person name="Mao X."/>
            <person name="Saha A."/>
            <person name="Bartolome A.S."/>
            <person name="Rodriguez S.T."/>
            <person name="Vazquez G.A."/>
            <person name="Chang J.C."/>
            <person name="Sun X."/>
            <person name="Fields B."/>
            <person name="Taylor A."/>
            <person name="Mendoza A.Marie."/>
            <person name="Canio N.Luke."/>
            <person name="Parikh H."/>
            <person name="Kapinos A."/>
            <person name="Zorawik M."/>
            <person name="Garza D.R."/>
            <person name="Reddi K."/>
            <person name="Freise A.C."/>
            <person name="Garcia-Vedrenne A.E."/>
            <person name="Garlena R.A."/>
            <person name="Russell D.A."/>
            <person name="Jacobs-Sera D."/>
            <person name="Hatfull G.F."/>
        </authorList>
    </citation>
    <scope>NUCLEOTIDE SEQUENCE [LARGE SCALE GENOMIC DNA]</scope>
</reference>
<sequence>MTTITTPLIGLIGKKRTGKDTFAERLVQEHGYTRVALADPLRQAALALDPIVGTFPLNYNGEVAVGEWRLSDVVRELGWEKAKDFVPEVRRTLQRLGTESIRAIDDRFWIDAAFRKIDALRADGKPVVVTDVRYPNEGDAVRQANGYLIRISRDMPDDGDAHASEKAMDDYREHLFVGNNGTVEDLWHLADSVAVDLSHVYATIQ</sequence>
<name>A0ABZ2CRP1_9CAUD</name>
<accession>A0ABZ2CRP1</accession>